<dbReference type="PATRIC" id="fig|1444770.3.peg.823"/>
<comment type="caution">
    <text evidence="1">The sequence shown here is derived from an EMBL/GenBank/DDBJ whole genome shotgun (WGS) entry which is preliminary data.</text>
</comment>
<evidence type="ECO:0000313" key="1">
    <source>
        <dbReference type="EMBL" id="EWS78940.1"/>
    </source>
</evidence>
<dbReference type="EMBL" id="JDSQ01000004">
    <property type="protein sequence ID" value="EWS78940.1"/>
    <property type="molecule type" value="Genomic_DNA"/>
</dbReference>
<dbReference type="AlphaFoldDB" id="Z9JKK9"/>
<dbReference type="STRING" id="1444770.AF72_03345"/>
<gene>
    <name evidence="1" type="ORF">AF72_03345</name>
</gene>
<name>Z9JKK9_9GAMM</name>
<protein>
    <submittedName>
        <fullName evidence="1">Uncharacterized protein</fullName>
    </submittedName>
</protein>
<evidence type="ECO:0000313" key="2">
    <source>
        <dbReference type="Proteomes" id="UP000020406"/>
    </source>
</evidence>
<organism evidence="1 2">
    <name type="scientific">Xylella taiwanensis</name>
    <dbReference type="NCBI Taxonomy" id="1444770"/>
    <lineage>
        <taxon>Bacteria</taxon>
        <taxon>Pseudomonadati</taxon>
        <taxon>Pseudomonadota</taxon>
        <taxon>Gammaproteobacteria</taxon>
        <taxon>Lysobacterales</taxon>
        <taxon>Lysobacteraceae</taxon>
        <taxon>Xylella</taxon>
    </lineage>
</organism>
<accession>Z9JKK9</accession>
<sequence length="106" mass="12570">MKILDVSNCTIRVKLRLKISEKYLICVNHVCIILMKMICKFFTEKSHLIDSTVDYVIIGFAPMYMEIITALVRSMIDHYFEFPHMLKNFDIQRESHQSLYIVHSLI</sequence>
<reference evidence="1 2" key="1">
    <citation type="journal article" date="2014" name="Genome Announc.">
        <title>Draft Genome Sequence of Xylella fastidiosa Pear Leaf Scorch Strain in Taiwan.</title>
        <authorList>
            <person name="Su C.C."/>
            <person name="Deng W.L."/>
            <person name="Jan F.J."/>
            <person name="Chang C.J."/>
            <person name="Huang H."/>
            <person name="Chen J."/>
        </authorList>
    </citation>
    <scope>NUCLEOTIDE SEQUENCE [LARGE SCALE GENOMIC DNA]</scope>
    <source>
        <strain evidence="1 2">PLS229</strain>
    </source>
</reference>
<dbReference type="Proteomes" id="UP000020406">
    <property type="component" value="Unassembled WGS sequence"/>
</dbReference>
<proteinExistence type="predicted"/>
<dbReference type="KEGG" id="xtw:AB672_09540"/>